<gene>
    <name evidence="1" type="ORF">BDW47DRAFT_133712</name>
</gene>
<evidence type="ECO:0000313" key="1">
    <source>
        <dbReference type="EMBL" id="PLB41350.1"/>
    </source>
</evidence>
<proteinExistence type="predicted"/>
<keyword evidence="2" id="KW-1185">Reference proteome</keyword>
<accession>A0A2I2FL59</accession>
<dbReference type="EMBL" id="KZ559121">
    <property type="protein sequence ID" value="PLB41350.1"/>
    <property type="molecule type" value="Genomic_DNA"/>
</dbReference>
<sequence>MVSQLDFPPLVEKMKGQRTTNGYDVLVSYSEDKINQLLEARSRDLASILDIGPLTITGEWPFGDPFTLSLSMKLDHPRLQFQDDHGNIILTFGVKEGHFEDVDTKRTKDLPKDLELSFKTTLTNVTGTVESGFAQPGVKITPVNRTVTLNPAEKDVAQGVCITFEKASLDIVSTTGQKTTGLAMLKAGLQEYFQDNAELKYYVAGVSNQYQSEAGSHVLRPHSFSFATYSGKTNDDTSVLCMQIKVAQDADRKAASLGDNPWSLFNANGLCPIPRGSTCSIIIQGDLLITKFILPSLPNGFDGIEDRTPPQTGGFILAGAMKASDVKIPAMHKDEELMGGLGRKIVDVEAMQFSPSQPKTKITFDGAINTKSNEVKYTSDKQRVNRFENLISDGHGAPTRGKTNLEFSWTAKGSWKDKSNPDHPNLLGFDWVGDDSWKIEVPKEDHPWWEALFGFGTELPEPYKKLQVPSPDVKLEMKTLDYFLTTNLLYPGKHVFKADDPSSKSTDRGLALPHDLILTGQTLTS</sequence>
<reference evidence="1 2" key="1">
    <citation type="submission" date="2017-12" db="EMBL/GenBank/DDBJ databases">
        <authorList>
            <consortium name="DOE Joint Genome Institute"/>
            <person name="Haridas S."/>
            <person name="Kjaerbolling I."/>
            <person name="Vesth T.C."/>
            <person name="Frisvad J.C."/>
            <person name="Nybo J.L."/>
            <person name="Theobald S."/>
            <person name="Kuo A."/>
            <person name="Bowyer P."/>
            <person name="Matsuda Y."/>
            <person name="Mondo S."/>
            <person name="Lyhne E.K."/>
            <person name="Kogle M.E."/>
            <person name="Clum A."/>
            <person name="Lipzen A."/>
            <person name="Salamov A."/>
            <person name="Ngan C.Y."/>
            <person name="Daum C."/>
            <person name="Chiniquy J."/>
            <person name="Barry K."/>
            <person name="LaButti K."/>
            <person name="Simmons B.A."/>
            <person name="Magnuson J.K."/>
            <person name="Mortensen U.H."/>
            <person name="Larsen T.O."/>
            <person name="Grigoriev I.V."/>
            <person name="Baker S.E."/>
            <person name="Andersen M.R."/>
            <person name="Nordberg H.P."/>
            <person name="Cantor M.N."/>
            <person name="Hua S.X."/>
        </authorList>
    </citation>
    <scope>NUCLEOTIDE SEQUENCE [LARGE SCALE GENOMIC DNA]</scope>
    <source>
        <strain evidence="1 2">CBS 102.13</strain>
    </source>
</reference>
<evidence type="ECO:0000313" key="2">
    <source>
        <dbReference type="Proteomes" id="UP000234585"/>
    </source>
</evidence>
<dbReference type="Proteomes" id="UP000234585">
    <property type="component" value="Unassembled WGS sequence"/>
</dbReference>
<organism evidence="1 2">
    <name type="scientific">Aspergillus candidus</name>
    <dbReference type="NCBI Taxonomy" id="41067"/>
    <lineage>
        <taxon>Eukaryota</taxon>
        <taxon>Fungi</taxon>
        <taxon>Dikarya</taxon>
        <taxon>Ascomycota</taxon>
        <taxon>Pezizomycotina</taxon>
        <taxon>Eurotiomycetes</taxon>
        <taxon>Eurotiomycetidae</taxon>
        <taxon>Eurotiales</taxon>
        <taxon>Aspergillaceae</taxon>
        <taxon>Aspergillus</taxon>
        <taxon>Aspergillus subgen. Circumdati</taxon>
    </lineage>
</organism>
<dbReference type="RefSeq" id="XP_024675362.1">
    <property type="nucleotide sequence ID" value="XM_024817907.1"/>
</dbReference>
<dbReference type="AlphaFoldDB" id="A0A2I2FL59"/>
<dbReference type="GeneID" id="36525067"/>
<protein>
    <submittedName>
        <fullName evidence="1">Uncharacterized protein</fullName>
    </submittedName>
</protein>
<dbReference type="OrthoDB" id="5083627at2759"/>
<name>A0A2I2FL59_ASPCN</name>